<gene>
    <name evidence="5" type="ORF">DXX93_17825</name>
</gene>
<keyword evidence="1" id="KW-0378">Hydrolase</keyword>
<dbReference type="GO" id="GO:0004112">
    <property type="term" value="F:cyclic-nucleotide phosphodiesterase activity"/>
    <property type="evidence" value="ECO:0007669"/>
    <property type="project" value="UniProtKB-ARBA"/>
</dbReference>
<evidence type="ECO:0000313" key="5">
    <source>
        <dbReference type="EMBL" id="REL28244.1"/>
    </source>
</evidence>
<dbReference type="GO" id="GO:0009214">
    <property type="term" value="P:cyclic nucleotide catabolic process"/>
    <property type="evidence" value="ECO:0007669"/>
    <property type="project" value="UniProtKB-ARBA"/>
</dbReference>
<dbReference type="InterPro" id="IPR052020">
    <property type="entry name" value="Cyclic_di-GMP/3'3'-cGAMP_PDE"/>
</dbReference>
<dbReference type="RefSeq" id="WP_116009291.1">
    <property type="nucleotide sequence ID" value="NZ_QUOU01000001.1"/>
</dbReference>
<dbReference type="SMART" id="SM00448">
    <property type="entry name" value="REC"/>
    <property type="match status" value="1"/>
</dbReference>
<dbReference type="InterPro" id="IPR011006">
    <property type="entry name" value="CheY-like_superfamily"/>
</dbReference>
<evidence type="ECO:0000256" key="1">
    <source>
        <dbReference type="ARBA" id="ARBA00022801"/>
    </source>
</evidence>
<dbReference type="CDD" id="cd19920">
    <property type="entry name" value="REC_PA4781-like"/>
    <property type="match status" value="1"/>
</dbReference>
<dbReference type="AlphaFoldDB" id="A0A3E0TUW2"/>
<dbReference type="OrthoDB" id="9802066at2"/>
<dbReference type="Proteomes" id="UP000256478">
    <property type="component" value="Unassembled WGS sequence"/>
</dbReference>
<dbReference type="CDD" id="cd00077">
    <property type="entry name" value="HDc"/>
    <property type="match status" value="1"/>
</dbReference>
<dbReference type="Gene3D" id="3.40.50.2300">
    <property type="match status" value="1"/>
</dbReference>
<dbReference type="SUPFAM" id="SSF52172">
    <property type="entry name" value="CheY-like"/>
    <property type="match status" value="1"/>
</dbReference>
<dbReference type="FunFam" id="1.10.3210.10:FF:000018">
    <property type="entry name" value="Two-component system response regulator"/>
    <property type="match status" value="1"/>
</dbReference>
<dbReference type="InterPro" id="IPR003607">
    <property type="entry name" value="HD/PDEase_dom"/>
</dbReference>
<dbReference type="InterPro" id="IPR037522">
    <property type="entry name" value="HD_GYP_dom"/>
</dbReference>
<evidence type="ECO:0000313" key="6">
    <source>
        <dbReference type="Proteomes" id="UP000256478"/>
    </source>
</evidence>
<reference evidence="5 6" key="1">
    <citation type="submission" date="2018-08" db="EMBL/GenBank/DDBJ databases">
        <title>Thalassotalea euphylliae genome.</title>
        <authorList>
            <person name="Summers S."/>
            <person name="Rice S.A."/>
            <person name="Freckelton M.L."/>
            <person name="Nedved B.T."/>
            <person name="Hadfield M.G."/>
        </authorList>
    </citation>
    <scope>NUCLEOTIDE SEQUENCE [LARGE SCALE GENOMIC DNA]</scope>
    <source>
        <strain evidence="5 6">H1</strain>
    </source>
</reference>
<dbReference type="GO" id="GO:0000160">
    <property type="term" value="P:phosphorelay signal transduction system"/>
    <property type="evidence" value="ECO:0007669"/>
    <property type="project" value="InterPro"/>
</dbReference>
<organism evidence="5 6">
    <name type="scientific">Thalassotalea euphylliae</name>
    <dbReference type="NCBI Taxonomy" id="1655234"/>
    <lineage>
        <taxon>Bacteria</taxon>
        <taxon>Pseudomonadati</taxon>
        <taxon>Pseudomonadota</taxon>
        <taxon>Gammaproteobacteria</taxon>
        <taxon>Alteromonadales</taxon>
        <taxon>Colwelliaceae</taxon>
        <taxon>Thalassotalea</taxon>
    </lineage>
</organism>
<dbReference type="Gene3D" id="1.10.3210.10">
    <property type="entry name" value="Hypothetical protein af1432"/>
    <property type="match status" value="1"/>
</dbReference>
<dbReference type="Pfam" id="PF00072">
    <property type="entry name" value="Response_reg"/>
    <property type="match status" value="1"/>
</dbReference>
<dbReference type="PANTHER" id="PTHR45228">
    <property type="entry name" value="CYCLIC DI-GMP PHOSPHODIESTERASE TM_0186-RELATED"/>
    <property type="match status" value="1"/>
</dbReference>
<evidence type="ECO:0000256" key="2">
    <source>
        <dbReference type="PROSITE-ProRule" id="PRU00169"/>
    </source>
</evidence>
<sequence>MTETDLQTILVVDDNPDNIDVLSGILRPHYKVKASVSGKLALKIAAGKQKPDLILLDIMMPEMDGYEVCAQLKASPITRDIPVIFVTAKSEAEDEQRGFELGAVDYITKPVSMPIVLARIRTHLALYDQQRVLAAQVKQRTLEIEETRHEIIKRLGRAAEYKDNETGMHVIRMSHYSRFLAEQIGADPQWTELLFNAAPMHDIGKIGIPDHVLLKAGKLDHDEWLIMQKHVEFGADILSNHNSELLSLAREVALTHHEKWDGTGYPNGLKGEEIPLSGRIVAIADVFDALTSTRPYKKPWSEEAVVEFLQAQAGKHFDPSLIPEFLACLPKIREIKTKFSDEQEALTFSLSPHT</sequence>
<protein>
    <submittedName>
        <fullName evidence="5">Two-component system response regulator</fullName>
    </submittedName>
</protein>
<feature type="modified residue" description="4-aspartylphosphate" evidence="2">
    <location>
        <position position="57"/>
    </location>
</feature>
<evidence type="ECO:0000259" key="3">
    <source>
        <dbReference type="PROSITE" id="PS50110"/>
    </source>
</evidence>
<dbReference type="SMART" id="SM00471">
    <property type="entry name" value="HDc"/>
    <property type="match status" value="1"/>
</dbReference>
<feature type="domain" description="HD-GYP" evidence="4">
    <location>
        <begin position="144"/>
        <end position="341"/>
    </location>
</feature>
<dbReference type="PROSITE" id="PS50110">
    <property type="entry name" value="RESPONSE_REGULATORY"/>
    <property type="match status" value="1"/>
</dbReference>
<evidence type="ECO:0000259" key="4">
    <source>
        <dbReference type="PROSITE" id="PS51832"/>
    </source>
</evidence>
<dbReference type="SUPFAM" id="SSF109604">
    <property type="entry name" value="HD-domain/PDEase-like"/>
    <property type="match status" value="1"/>
</dbReference>
<comment type="caution">
    <text evidence="5">The sequence shown here is derived from an EMBL/GenBank/DDBJ whole genome shotgun (WGS) entry which is preliminary data.</text>
</comment>
<accession>A0A3E0TUW2</accession>
<dbReference type="PROSITE" id="PS51832">
    <property type="entry name" value="HD_GYP"/>
    <property type="match status" value="1"/>
</dbReference>
<dbReference type="Pfam" id="PF13487">
    <property type="entry name" value="HD_5"/>
    <property type="match status" value="1"/>
</dbReference>
<dbReference type="PANTHER" id="PTHR45228:SF5">
    <property type="entry name" value="CYCLIC DI-GMP PHOSPHODIESTERASE VC_1348-RELATED"/>
    <property type="match status" value="1"/>
</dbReference>
<feature type="domain" description="Response regulatory" evidence="3">
    <location>
        <begin position="8"/>
        <end position="124"/>
    </location>
</feature>
<name>A0A3E0TUW2_9GAMM</name>
<dbReference type="InterPro" id="IPR001789">
    <property type="entry name" value="Sig_transdc_resp-reg_receiver"/>
</dbReference>
<proteinExistence type="predicted"/>
<keyword evidence="2" id="KW-0597">Phosphoprotein</keyword>
<dbReference type="EMBL" id="QUOU01000001">
    <property type="protein sequence ID" value="REL28244.1"/>
    <property type="molecule type" value="Genomic_DNA"/>
</dbReference>